<comment type="catalytic activity">
    <reaction evidence="10">
        <text>a very-long-chain acyl-CoA + malonyl-CoA + H(+) = a very-long-chain 3-oxoacyl-CoA + CO2 + CoA</text>
        <dbReference type="Rhea" id="RHEA:32727"/>
        <dbReference type="ChEBI" id="CHEBI:15378"/>
        <dbReference type="ChEBI" id="CHEBI:16526"/>
        <dbReference type="ChEBI" id="CHEBI:57287"/>
        <dbReference type="ChEBI" id="CHEBI:57384"/>
        <dbReference type="ChEBI" id="CHEBI:90725"/>
        <dbReference type="ChEBI" id="CHEBI:90736"/>
        <dbReference type="EC" id="2.3.1.199"/>
    </reaction>
</comment>
<keyword evidence="9 10" id="KW-0275">Fatty acid biosynthesis</keyword>
<proteinExistence type="inferred from homology"/>
<name>A0AAD8EGZ0_DIPPU</name>
<evidence type="ECO:0000256" key="8">
    <source>
        <dbReference type="ARBA" id="ARBA00023136"/>
    </source>
</evidence>
<dbReference type="InterPro" id="IPR002076">
    <property type="entry name" value="ELO_fam"/>
</dbReference>
<reference evidence="11" key="2">
    <citation type="submission" date="2023-05" db="EMBL/GenBank/DDBJ databases">
        <authorList>
            <person name="Fouks B."/>
        </authorList>
    </citation>
    <scope>NUCLEOTIDE SEQUENCE</scope>
    <source>
        <strain evidence="11">Stay&amp;Tobe</strain>
        <tissue evidence="11">Testes</tissue>
    </source>
</reference>
<dbReference type="PROSITE" id="PS01188">
    <property type="entry name" value="ELO"/>
    <property type="match status" value="1"/>
</dbReference>
<protein>
    <recommendedName>
        <fullName evidence="10">Elongation of very long chain fatty acids protein</fullName>
        <ecNumber evidence="10">2.3.1.199</ecNumber>
    </recommendedName>
    <alternativeName>
        <fullName evidence="10">Very-long-chain 3-oxoacyl-CoA synthase</fullName>
    </alternativeName>
</protein>
<reference evidence="11" key="1">
    <citation type="journal article" date="2023" name="IScience">
        <title>Live-bearing cockroach genome reveals convergent evolutionary mechanisms linked to viviparity in insects and beyond.</title>
        <authorList>
            <person name="Fouks B."/>
            <person name="Harrison M.C."/>
            <person name="Mikhailova A.A."/>
            <person name="Marchal E."/>
            <person name="English S."/>
            <person name="Carruthers M."/>
            <person name="Jennings E.C."/>
            <person name="Chiamaka E.L."/>
            <person name="Frigard R.A."/>
            <person name="Pippel M."/>
            <person name="Attardo G.M."/>
            <person name="Benoit J.B."/>
            <person name="Bornberg-Bauer E."/>
            <person name="Tobe S.S."/>
        </authorList>
    </citation>
    <scope>NUCLEOTIDE SEQUENCE</scope>
    <source>
        <strain evidence="11">Stay&amp;Tobe</strain>
    </source>
</reference>
<evidence type="ECO:0000256" key="9">
    <source>
        <dbReference type="ARBA" id="ARBA00023160"/>
    </source>
</evidence>
<comment type="similarity">
    <text evidence="10">Belongs to the ELO family.</text>
</comment>
<keyword evidence="4 10" id="KW-0812">Transmembrane</keyword>
<dbReference type="PANTHER" id="PTHR11157:SF103">
    <property type="entry name" value="ELONGATION OF VERY LONG CHAIN FATTY ACIDS PROTEIN"/>
    <property type="match status" value="1"/>
</dbReference>
<keyword evidence="5 10" id="KW-0276">Fatty acid metabolism</keyword>
<dbReference type="GO" id="GO:0034625">
    <property type="term" value="P:fatty acid elongation, monounsaturated fatty acid"/>
    <property type="evidence" value="ECO:0007669"/>
    <property type="project" value="TreeGrafter"/>
</dbReference>
<keyword evidence="6 10" id="KW-1133">Transmembrane helix</keyword>
<evidence type="ECO:0000256" key="6">
    <source>
        <dbReference type="ARBA" id="ARBA00022989"/>
    </source>
</evidence>
<evidence type="ECO:0000256" key="5">
    <source>
        <dbReference type="ARBA" id="ARBA00022832"/>
    </source>
</evidence>
<dbReference type="GO" id="GO:0005789">
    <property type="term" value="C:endoplasmic reticulum membrane"/>
    <property type="evidence" value="ECO:0007669"/>
    <property type="project" value="TreeGrafter"/>
</dbReference>
<keyword evidence="2 10" id="KW-0444">Lipid biosynthesis</keyword>
<evidence type="ECO:0000313" key="12">
    <source>
        <dbReference type="Proteomes" id="UP001233999"/>
    </source>
</evidence>
<evidence type="ECO:0000256" key="2">
    <source>
        <dbReference type="ARBA" id="ARBA00022516"/>
    </source>
</evidence>
<feature type="transmembrane region" description="Helical" evidence="10">
    <location>
        <begin position="189"/>
        <end position="207"/>
    </location>
</feature>
<evidence type="ECO:0000256" key="3">
    <source>
        <dbReference type="ARBA" id="ARBA00022679"/>
    </source>
</evidence>
<dbReference type="Proteomes" id="UP001233999">
    <property type="component" value="Unassembled WGS sequence"/>
</dbReference>
<dbReference type="AlphaFoldDB" id="A0AAD8EGZ0"/>
<gene>
    <name evidence="11" type="ORF">L9F63_016689</name>
</gene>
<evidence type="ECO:0000313" key="11">
    <source>
        <dbReference type="EMBL" id="KAJ9590200.1"/>
    </source>
</evidence>
<dbReference type="EC" id="2.3.1.199" evidence="10"/>
<dbReference type="GO" id="GO:0009922">
    <property type="term" value="F:fatty acid elongase activity"/>
    <property type="evidence" value="ECO:0007669"/>
    <property type="project" value="UniProtKB-EC"/>
</dbReference>
<sequence>MSTIQTVADTHNPVFSDNKDVVDTWFLMGSPTLIVSIVVTYLYFVLKLGPQMMATRKPYNLQGLLVAYNFILVLFSLFLAPFAQGMFDHIITEGCRPSTRVKHELSRKVIELADTVFFVLRKKQKQITFLHVYHHSSLAFFSWCYLKTCRGQGVVIGFLNSFVHVIMYFYYMVSALGPQYQKYIWWKKYMTGLQLTQFVIMLAYLVSVTVRDCNLPRHLSILMGVNVFLFLCLFTNFYVKTYKESKKNK</sequence>
<evidence type="ECO:0000256" key="1">
    <source>
        <dbReference type="ARBA" id="ARBA00004141"/>
    </source>
</evidence>
<dbReference type="GO" id="GO:0019367">
    <property type="term" value="P:fatty acid elongation, saturated fatty acid"/>
    <property type="evidence" value="ECO:0007669"/>
    <property type="project" value="TreeGrafter"/>
</dbReference>
<dbReference type="GO" id="GO:0030148">
    <property type="term" value="P:sphingolipid biosynthetic process"/>
    <property type="evidence" value="ECO:0007669"/>
    <property type="project" value="TreeGrafter"/>
</dbReference>
<accession>A0AAD8EGZ0</accession>
<comment type="subcellular location">
    <subcellularLocation>
        <location evidence="1">Membrane</location>
        <topology evidence="1">Multi-pass membrane protein</topology>
    </subcellularLocation>
</comment>
<organism evidence="11 12">
    <name type="scientific">Diploptera punctata</name>
    <name type="common">Pacific beetle cockroach</name>
    <dbReference type="NCBI Taxonomy" id="6984"/>
    <lineage>
        <taxon>Eukaryota</taxon>
        <taxon>Metazoa</taxon>
        <taxon>Ecdysozoa</taxon>
        <taxon>Arthropoda</taxon>
        <taxon>Hexapoda</taxon>
        <taxon>Insecta</taxon>
        <taxon>Pterygota</taxon>
        <taxon>Neoptera</taxon>
        <taxon>Polyneoptera</taxon>
        <taxon>Dictyoptera</taxon>
        <taxon>Blattodea</taxon>
        <taxon>Blaberoidea</taxon>
        <taxon>Blaberidae</taxon>
        <taxon>Diplopterinae</taxon>
        <taxon>Diploptera</taxon>
    </lineage>
</organism>
<evidence type="ECO:0000256" key="4">
    <source>
        <dbReference type="ARBA" id="ARBA00022692"/>
    </source>
</evidence>
<dbReference type="EMBL" id="JASPKZ010004547">
    <property type="protein sequence ID" value="KAJ9590200.1"/>
    <property type="molecule type" value="Genomic_DNA"/>
</dbReference>
<feature type="transmembrane region" description="Helical" evidence="10">
    <location>
        <begin position="65"/>
        <end position="83"/>
    </location>
</feature>
<evidence type="ECO:0000256" key="7">
    <source>
        <dbReference type="ARBA" id="ARBA00023098"/>
    </source>
</evidence>
<evidence type="ECO:0000256" key="10">
    <source>
        <dbReference type="RuleBase" id="RU361115"/>
    </source>
</evidence>
<comment type="caution">
    <text evidence="11">The sequence shown here is derived from an EMBL/GenBank/DDBJ whole genome shotgun (WGS) entry which is preliminary data.</text>
</comment>
<dbReference type="PANTHER" id="PTHR11157">
    <property type="entry name" value="FATTY ACID ACYL TRANSFERASE-RELATED"/>
    <property type="match status" value="1"/>
</dbReference>
<feature type="transmembrane region" description="Helical" evidence="10">
    <location>
        <begin position="219"/>
        <end position="239"/>
    </location>
</feature>
<feature type="transmembrane region" description="Helical" evidence="10">
    <location>
        <begin position="25"/>
        <end position="44"/>
    </location>
</feature>
<dbReference type="GO" id="GO:0042761">
    <property type="term" value="P:very long-chain fatty acid biosynthetic process"/>
    <property type="evidence" value="ECO:0007669"/>
    <property type="project" value="TreeGrafter"/>
</dbReference>
<dbReference type="GO" id="GO:0034626">
    <property type="term" value="P:fatty acid elongation, polyunsaturated fatty acid"/>
    <property type="evidence" value="ECO:0007669"/>
    <property type="project" value="TreeGrafter"/>
</dbReference>
<dbReference type="Pfam" id="PF01151">
    <property type="entry name" value="ELO"/>
    <property type="match status" value="1"/>
</dbReference>
<dbReference type="InterPro" id="IPR030457">
    <property type="entry name" value="ELO_CS"/>
</dbReference>
<keyword evidence="7 10" id="KW-0443">Lipid metabolism</keyword>
<keyword evidence="12" id="KW-1185">Reference proteome</keyword>
<feature type="transmembrane region" description="Helical" evidence="10">
    <location>
        <begin position="155"/>
        <end position="177"/>
    </location>
</feature>
<keyword evidence="3 10" id="KW-0808">Transferase</keyword>
<keyword evidence="8 10" id="KW-0472">Membrane</keyword>